<evidence type="ECO:0000313" key="6">
    <source>
        <dbReference type="EMBL" id="ATY85906.1"/>
    </source>
</evidence>
<dbReference type="Gene3D" id="1.10.287.470">
    <property type="entry name" value="Helix hairpin bin"/>
    <property type="match status" value="3"/>
</dbReference>
<keyword evidence="3" id="KW-0732">Signal</keyword>
<dbReference type="SUPFAM" id="SSF111369">
    <property type="entry name" value="HlyD-like secretion proteins"/>
    <property type="match status" value="3"/>
</dbReference>
<gene>
    <name evidence="6" type="ORF">CVV65_14065</name>
</gene>
<keyword evidence="7" id="KW-1185">Reference proteome</keyword>
<dbReference type="InterPro" id="IPR058792">
    <property type="entry name" value="Beta-barrel_RND_2"/>
</dbReference>
<dbReference type="Gene3D" id="2.40.420.20">
    <property type="match status" value="1"/>
</dbReference>
<dbReference type="OrthoDB" id="2372916at2"/>
<dbReference type="KEGG" id="kyr:CVV65_14065"/>
<dbReference type="AlphaFoldDB" id="A0A2K8N975"/>
<evidence type="ECO:0000259" key="5">
    <source>
        <dbReference type="Pfam" id="PF25954"/>
    </source>
</evidence>
<organism evidence="6 7">
    <name type="scientific">Kyrpidia spormannii</name>
    <dbReference type="NCBI Taxonomy" id="2055160"/>
    <lineage>
        <taxon>Bacteria</taxon>
        <taxon>Bacillati</taxon>
        <taxon>Bacillota</taxon>
        <taxon>Bacilli</taxon>
        <taxon>Bacillales</taxon>
        <taxon>Alicyclobacillaceae</taxon>
        <taxon>Kyrpidia</taxon>
    </lineage>
</organism>
<protein>
    <submittedName>
        <fullName evidence="6">Efflux RND transporter periplasmic adaptor subunit</fullName>
    </submittedName>
</protein>
<dbReference type="GO" id="GO:0015562">
    <property type="term" value="F:efflux transmembrane transporter activity"/>
    <property type="evidence" value="ECO:0007669"/>
    <property type="project" value="InterPro"/>
</dbReference>
<sequence>MIHWPVKQVGMWLAASSAVLFLASGCSLPGSAATLSQPGTPEVQVFTVAGGGQTVTGKIAAADEVKVSSKLGARVTAVHVKEGTRVHKGQVLVELDSSDYQAQVNQAQAGLQQAQAGLAAAQAKLADTKAGSRQEELQRLQAAVEQAHAAYANAQENYNRTKNLNDAGAASKATLDQAELAVAQTKGALEQAQAQLNLAKAGATENTIAALEAQVNQAQGAVNQAQAALQAAQNNLVNTKIVAPMDGVVAAKNINVGEMVQPGAPFLTLVNLDSVRVAVSVPQSLLPSLHTGQTVGVHVPELGEETFSGTITFISPVSDQNNNTFPVKVEVPSPDLRLRAGMVADVTFGATGQAGVEIPMKTLVKQEGKTFVYKLNEDRVQLVEVHGQQKDDHWFIASLGVKIGDKLVIEPGPGLKDGAQVHVRRGETP</sequence>
<evidence type="ECO:0000259" key="4">
    <source>
        <dbReference type="Pfam" id="PF25881"/>
    </source>
</evidence>
<reference evidence="7" key="1">
    <citation type="submission" date="2017-11" db="EMBL/GenBank/DDBJ databases">
        <title>Complete Genome Sequence of Kyrpidia sp. Strain EA-1, a thermophilic, hydrogen-oxidizing Bacterium, isolated from the Azores.</title>
        <authorList>
            <person name="Reiner J.E."/>
            <person name="Lapp C.J."/>
            <person name="Bunk B."/>
            <person name="Gescher J."/>
        </authorList>
    </citation>
    <scope>NUCLEOTIDE SEQUENCE [LARGE SCALE GENOMIC DNA]</scope>
    <source>
        <strain evidence="7">EA-1</strain>
    </source>
</reference>
<dbReference type="EMBL" id="CP024955">
    <property type="protein sequence ID" value="ATY85906.1"/>
    <property type="molecule type" value="Genomic_DNA"/>
</dbReference>
<evidence type="ECO:0000313" key="7">
    <source>
        <dbReference type="Proteomes" id="UP000231932"/>
    </source>
</evidence>
<evidence type="ECO:0000256" key="2">
    <source>
        <dbReference type="SAM" id="Coils"/>
    </source>
</evidence>
<dbReference type="RefSeq" id="WP_100668660.1">
    <property type="nucleotide sequence ID" value="NZ_CP024955.1"/>
</dbReference>
<dbReference type="NCBIfam" id="TIGR01730">
    <property type="entry name" value="RND_mfp"/>
    <property type="match status" value="1"/>
</dbReference>
<dbReference type="Pfam" id="PF25881">
    <property type="entry name" value="HH_YBHG"/>
    <property type="match status" value="1"/>
</dbReference>
<dbReference type="Proteomes" id="UP000231932">
    <property type="component" value="Chromosome"/>
</dbReference>
<feature type="signal peptide" evidence="3">
    <location>
        <begin position="1"/>
        <end position="32"/>
    </location>
</feature>
<dbReference type="Gene3D" id="2.40.50.100">
    <property type="match status" value="2"/>
</dbReference>
<proteinExistence type="inferred from homology"/>
<feature type="chain" id="PRO_5014622829" evidence="3">
    <location>
        <begin position="33"/>
        <end position="429"/>
    </location>
</feature>
<feature type="coiled-coil region" evidence="2">
    <location>
        <begin position="104"/>
        <end position="242"/>
    </location>
</feature>
<comment type="similarity">
    <text evidence="1">Belongs to the membrane fusion protein (MFP) (TC 8.A.1) family.</text>
</comment>
<name>A0A2K8N975_9BACL</name>
<dbReference type="PROSITE" id="PS51257">
    <property type="entry name" value="PROKAR_LIPOPROTEIN"/>
    <property type="match status" value="1"/>
</dbReference>
<dbReference type="InterPro" id="IPR059052">
    <property type="entry name" value="HH_YbhG-like"/>
</dbReference>
<feature type="domain" description="CusB-like beta-barrel" evidence="5">
    <location>
        <begin position="277"/>
        <end position="350"/>
    </location>
</feature>
<dbReference type="PANTHER" id="PTHR30469">
    <property type="entry name" value="MULTIDRUG RESISTANCE PROTEIN MDTA"/>
    <property type="match status" value="1"/>
</dbReference>
<evidence type="ECO:0000256" key="3">
    <source>
        <dbReference type="SAM" id="SignalP"/>
    </source>
</evidence>
<accession>A0A2K8N975</accession>
<dbReference type="Pfam" id="PF25954">
    <property type="entry name" value="Beta-barrel_RND_2"/>
    <property type="match status" value="1"/>
</dbReference>
<dbReference type="InterPro" id="IPR006143">
    <property type="entry name" value="RND_pump_MFP"/>
</dbReference>
<dbReference type="GO" id="GO:1990281">
    <property type="term" value="C:efflux pump complex"/>
    <property type="evidence" value="ECO:0007669"/>
    <property type="project" value="TreeGrafter"/>
</dbReference>
<dbReference type="Gene3D" id="2.40.30.170">
    <property type="match status" value="1"/>
</dbReference>
<feature type="domain" description="YbhG-like alpha-helical hairpin" evidence="4">
    <location>
        <begin position="96"/>
        <end position="230"/>
    </location>
</feature>
<evidence type="ECO:0000256" key="1">
    <source>
        <dbReference type="ARBA" id="ARBA00009477"/>
    </source>
</evidence>
<keyword evidence="2" id="KW-0175">Coiled coil</keyword>